<evidence type="ECO:0000259" key="2">
    <source>
        <dbReference type="Pfam" id="PF02174"/>
    </source>
</evidence>
<feature type="region of interest" description="Disordered" evidence="1">
    <location>
        <begin position="451"/>
        <end position="471"/>
    </location>
</feature>
<protein>
    <recommendedName>
        <fullName evidence="2">IRS-type PTB domain-containing protein</fullName>
    </recommendedName>
</protein>
<dbReference type="SUPFAM" id="SSF50729">
    <property type="entry name" value="PH domain-like"/>
    <property type="match status" value="1"/>
</dbReference>
<dbReference type="EMBL" id="UPTC01000012">
    <property type="protein sequence ID" value="VBB25382.1"/>
    <property type="molecule type" value="Genomic_DNA"/>
</dbReference>
<evidence type="ECO:0000256" key="1">
    <source>
        <dbReference type="SAM" id="MobiDB-lite"/>
    </source>
</evidence>
<evidence type="ECO:0000313" key="4">
    <source>
        <dbReference type="Proteomes" id="UP000276991"/>
    </source>
</evidence>
<keyword evidence="4" id="KW-1185">Reference proteome</keyword>
<dbReference type="STRING" id="6277.A0A498S9P5"/>
<dbReference type="Pfam" id="PF02174">
    <property type="entry name" value="IRS"/>
    <property type="match status" value="1"/>
</dbReference>
<feature type="region of interest" description="Disordered" evidence="1">
    <location>
        <begin position="320"/>
        <end position="342"/>
    </location>
</feature>
<proteinExistence type="predicted"/>
<feature type="compositionally biased region" description="Low complexity" evidence="1">
    <location>
        <begin position="461"/>
        <end position="471"/>
    </location>
</feature>
<evidence type="ECO:0000313" key="3">
    <source>
        <dbReference type="EMBL" id="VBB25382.1"/>
    </source>
</evidence>
<dbReference type="InterPro" id="IPR011993">
    <property type="entry name" value="PH-like_dom_sf"/>
</dbReference>
<dbReference type="Proteomes" id="UP000276991">
    <property type="component" value="Unassembled WGS sequence"/>
</dbReference>
<feature type="region of interest" description="Disordered" evidence="1">
    <location>
        <begin position="231"/>
        <end position="253"/>
    </location>
</feature>
<feature type="domain" description="IRS-type PTB" evidence="2">
    <location>
        <begin position="160"/>
        <end position="201"/>
    </location>
</feature>
<dbReference type="InterPro" id="IPR002404">
    <property type="entry name" value="IRS_PTB"/>
</dbReference>
<feature type="compositionally biased region" description="Basic and acidic residues" evidence="1">
    <location>
        <begin position="321"/>
        <end position="330"/>
    </location>
</feature>
<accession>A0A498S9P5</accession>
<name>A0A498S9P5_ACAVI</name>
<reference evidence="3 4" key="1">
    <citation type="submission" date="2018-08" db="EMBL/GenBank/DDBJ databases">
        <authorList>
            <person name="Laetsch R D."/>
            <person name="Stevens L."/>
            <person name="Kumar S."/>
            <person name="Blaxter L. M."/>
        </authorList>
    </citation>
    <scope>NUCLEOTIDE SEQUENCE [LARGE SCALE GENOMIC DNA]</scope>
</reference>
<organism evidence="3 4">
    <name type="scientific">Acanthocheilonema viteae</name>
    <name type="common">Filarial nematode worm</name>
    <name type="synonym">Dipetalonema viteae</name>
    <dbReference type="NCBI Taxonomy" id="6277"/>
    <lineage>
        <taxon>Eukaryota</taxon>
        <taxon>Metazoa</taxon>
        <taxon>Ecdysozoa</taxon>
        <taxon>Nematoda</taxon>
        <taxon>Chromadorea</taxon>
        <taxon>Rhabditida</taxon>
        <taxon>Spirurina</taxon>
        <taxon>Spiruromorpha</taxon>
        <taxon>Filarioidea</taxon>
        <taxon>Onchocercidae</taxon>
        <taxon>Acanthocheilonema</taxon>
    </lineage>
</organism>
<feature type="compositionally biased region" description="Polar residues" evidence="1">
    <location>
        <begin position="231"/>
        <end position="240"/>
    </location>
</feature>
<sequence length="518" mass="58643">METLEETKHAVTKCSTFTGGLHLKFTNLQKKSGKKAKLLFDLSLTFNIHLHYDSALKDCIALMMPDETFLMRFEMGSDIWFEMLIDRVCSMGCETDKIRKPKLSKKIKDEELVEDLVVKNENFFLGKKRLCMYHHTLYIVRKGVVASKDTSPPFCSDDYIAFPVTAISIYGHRNKYFFFRADRCAPTGAGELWFCTDNGKTASSINDKIIRICDRESEKKKVQGRMCFSRSNVPTRSSRSQTHRERSHTQRLSADVAGIKSFGHKLSAPDPGFLSSYFSQQSLAIGKELEQVDKKFLHSQSTVNNGEKERQRLADGYNSFSEDRHEHVDSKTSQSPSDPLDSYTPMGWPEDCNCQSTSTCKRIRSFSSQRASSSLQRNQQADILRNGILMVIGRSGSNSTISIECSSYSHTSSLDIGNSMVLYSATKGVRKVRNYFENPCKKVQSAADFEFPVPPKEKSSSENNEASISSLSLKTTTKRSSTFKIAAEVSYEYERFDSDGTFVKDEQMNLEYATLHCH</sequence>
<dbReference type="Gene3D" id="2.30.29.30">
    <property type="entry name" value="Pleckstrin-homology domain (PH domain)/Phosphotyrosine-binding domain (PTB)"/>
    <property type="match status" value="1"/>
</dbReference>
<dbReference type="OrthoDB" id="946068at2759"/>
<dbReference type="AlphaFoldDB" id="A0A498S9P5"/>
<gene>
    <name evidence="3" type="ORF">NAV_LOCUS212</name>
</gene>